<dbReference type="EMBL" id="BQNB010021659">
    <property type="protein sequence ID" value="GJU08714.1"/>
    <property type="molecule type" value="Genomic_DNA"/>
</dbReference>
<feature type="domain" description="Reverse transcriptase Ty1/copia-type" evidence="2">
    <location>
        <begin position="39"/>
        <end position="86"/>
    </location>
</feature>
<keyword evidence="1" id="KW-0472">Membrane</keyword>
<evidence type="ECO:0000313" key="4">
    <source>
        <dbReference type="Proteomes" id="UP001151760"/>
    </source>
</evidence>
<dbReference type="InterPro" id="IPR013103">
    <property type="entry name" value="RVT_2"/>
</dbReference>
<dbReference type="Proteomes" id="UP001151760">
    <property type="component" value="Unassembled WGS sequence"/>
</dbReference>
<dbReference type="PANTHER" id="PTHR11439">
    <property type="entry name" value="GAG-POL-RELATED RETROTRANSPOSON"/>
    <property type="match status" value="1"/>
</dbReference>
<sequence length="355" mass="40217">MNECPLAEPLILSVEDRVGPNKDDVLGRCMLSLQYVDRSLALSRNWPIHRLDVKNAFLNGDLSETVYMYQPLGVVDARVSTSCLSLIEVSIWLETSTTCLVSAISKLCSTGMSTYALSSRACAALKRVLRYVYSTLDFGLQLYASCTSSLVAYTDADWASCPFNRRSTSGCCVLFRDNILSCSSKWKHTLSRSSVETEYRGVANVVTKTACLRNLLCELYTRLLYDTLVYYDNVSAIYFTFNLVQHQQTKYIEIDIHLVRDMVARGQSAIGSLFVCIILVLELLVALNRIVGNLAKVPTLMRKNPDQIIKTRGILRSQLREDEFENWNTSWRRLDWMIFATLIAKKKKVTDLTKT</sequence>
<evidence type="ECO:0000313" key="3">
    <source>
        <dbReference type="EMBL" id="GJU08714.1"/>
    </source>
</evidence>
<evidence type="ECO:0000259" key="2">
    <source>
        <dbReference type="Pfam" id="PF07727"/>
    </source>
</evidence>
<gene>
    <name evidence="3" type="ORF">Tco_1125144</name>
</gene>
<reference evidence="3" key="1">
    <citation type="journal article" date="2022" name="Int. J. Mol. Sci.">
        <title>Draft Genome of Tanacetum Coccineum: Genomic Comparison of Closely Related Tanacetum-Family Plants.</title>
        <authorList>
            <person name="Yamashiro T."/>
            <person name="Shiraishi A."/>
            <person name="Nakayama K."/>
            <person name="Satake H."/>
        </authorList>
    </citation>
    <scope>NUCLEOTIDE SEQUENCE</scope>
</reference>
<evidence type="ECO:0000256" key="1">
    <source>
        <dbReference type="SAM" id="Phobius"/>
    </source>
</evidence>
<keyword evidence="1" id="KW-1133">Transmembrane helix</keyword>
<dbReference type="CDD" id="cd09272">
    <property type="entry name" value="RNase_HI_RT_Ty1"/>
    <property type="match status" value="1"/>
</dbReference>
<dbReference type="PANTHER" id="PTHR11439:SF524">
    <property type="entry name" value="RNA-DIRECTED DNA POLYMERASE, PROTEIN KINASE RLK-PELLE-DLSV FAMILY"/>
    <property type="match status" value="1"/>
</dbReference>
<comment type="caution">
    <text evidence="3">The sequence shown here is derived from an EMBL/GenBank/DDBJ whole genome shotgun (WGS) entry which is preliminary data.</text>
</comment>
<reference evidence="3" key="2">
    <citation type="submission" date="2022-01" db="EMBL/GenBank/DDBJ databases">
        <authorList>
            <person name="Yamashiro T."/>
            <person name="Shiraishi A."/>
            <person name="Satake H."/>
            <person name="Nakayama K."/>
        </authorList>
    </citation>
    <scope>NUCLEOTIDE SEQUENCE</scope>
</reference>
<keyword evidence="1" id="KW-0812">Transmembrane</keyword>
<dbReference type="Pfam" id="PF07727">
    <property type="entry name" value="RVT_2"/>
    <property type="match status" value="1"/>
</dbReference>
<feature type="transmembrane region" description="Helical" evidence="1">
    <location>
        <begin position="269"/>
        <end position="291"/>
    </location>
</feature>
<protein>
    <submittedName>
        <fullName evidence="3">Ribonuclease H-like domain-containing protein</fullName>
    </submittedName>
</protein>
<accession>A0ABQ5JC82</accession>
<keyword evidence="4" id="KW-1185">Reference proteome</keyword>
<proteinExistence type="predicted"/>
<organism evidence="3 4">
    <name type="scientific">Tanacetum coccineum</name>
    <dbReference type="NCBI Taxonomy" id="301880"/>
    <lineage>
        <taxon>Eukaryota</taxon>
        <taxon>Viridiplantae</taxon>
        <taxon>Streptophyta</taxon>
        <taxon>Embryophyta</taxon>
        <taxon>Tracheophyta</taxon>
        <taxon>Spermatophyta</taxon>
        <taxon>Magnoliopsida</taxon>
        <taxon>eudicotyledons</taxon>
        <taxon>Gunneridae</taxon>
        <taxon>Pentapetalae</taxon>
        <taxon>asterids</taxon>
        <taxon>campanulids</taxon>
        <taxon>Asterales</taxon>
        <taxon>Asteraceae</taxon>
        <taxon>Asteroideae</taxon>
        <taxon>Anthemideae</taxon>
        <taxon>Anthemidinae</taxon>
        <taxon>Tanacetum</taxon>
    </lineage>
</organism>
<name>A0ABQ5JC82_9ASTR</name>